<dbReference type="EMBL" id="CP030850">
    <property type="protein sequence ID" value="AXE16228.1"/>
    <property type="molecule type" value="Genomic_DNA"/>
</dbReference>
<dbReference type="OrthoDB" id="960832at2"/>
<keyword evidence="3" id="KW-1185">Reference proteome</keyword>
<dbReference type="RefSeq" id="WP_114065049.1">
    <property type="nucleotide sequence ID" value="NZ_CP030850.1"/>
</dbReference>
<dbReference type="KEGG" id="run:DR864_00075"/>
<dbReference type="EMBL" id="CP030850">
    <property type="protein sequence ID" value="AXE16283.1"/>
    <property type="molecule type" value="Genomic_DNA"/>
</dbReference>
<organism evidence="1 3">
    <name type="scientific">Runella rosea</name>
    <dbReference type="NCBI Taxonomy" id="2259595"/>
    <lineage>
        <taxon>Bacteria</taxon>
        <taxon>Pseudomonadati</taxon>
        <taxon>Bacteroidota</taxon>
        <taxon>Cytophagia</taxon>
        <taxon>Cytophagales</taxon>
        <taxon>Spirosomataceae</taxon>
        <taxon>Runella</taxon>
    </lineage>
</organism>
<evidence type="ECO:0000313" key="1">
    <source>
        <dbReference type="EMBL" id="AXE16228.1"/>
    </source>
</evidence>
<evidence type="ECO:0000313" key="3">
    <source>
        <dbReference type="Proteomes" id="UP000251993"/>
    </source>
</evidence>
<gene>
    <name evidence="1" type="ORF">DR864_00075</name>
    <name evidence="2" type="ORF">DR864_00350</name>
</gene>
<reference evidence="1 3" key="1">
    <citation type="submission" date="2018-07" db="EMBL/GenBank/DDBJ databases">
        <title>Genome sequencing of Runella.</title>
        <authorList>
            <person name="Baek M.-G."/>
            <person name="Yi H."/>
        </authorList>
    </citation>
    <scope>NUCLEOTIDE SEQUENCE [LARGE SCALE GENOMIC DNA]</scope>
    <source>
        <strain evidence="1 3">HYN0085</strain>
    </source>
</reference>
<dbReference type="KEGG" id="run:DR864_00350"/>
<protein>
    <recommendedName>
        <fullName evidence="4">Phage major capsid protein</fullName>
    </recommendedName>
</protein>
<proteinExistence type="predicted"/>
<evidence type="ECO:0000313" key="2">
    <source>
        <dbReference type="EMBL" id="AXE16283.1"/>
    </source>
</evidence>
<name>A0A344TC57_9BACT</name>
<evidence type="ECO:0008006" key="4">
    <source>
        <dbReference type="Google" id="ProtNLM"/>
    </source>
</evidence>
<sequence>MALLDATIFQKGTSIATDTFKQDELRKPEMGIVQGFMEGTNRVVRASELVKMRDPKRPVEVAVLKRFDPEIGTVRALDVTPTQSQSAVVGLNWFTRTFSIVSVGAYNASNWFDAAQQLAFDLENNLRAVYGTDSDSLSAYLVAFLEASINQALPATSILGLTINGSTNKVTAAINDFYIKMPAYLREMQLTGPYHDFANVGAYAQELYRKTMGQYQGQNLSMLGAGFDISFDTGIAPSGSDVELHYLAPKGTLGLLNYVEHDARSKSGGVTGEGSYEEGRFMFTWVDPFGMKWGVLFTGKYKDLSGTYGAGFERVYVRQWDFAADFAAVKAYSSTTNRSVVVKASATA</sequence>
<accession>A0A344TC57</accession>
<dbReference type="Proteomes" id="UP000251993">
    <property type="component" value="Chromosome"/>
</dbReference>
<dbReference type="AlphaFoldDB" id="A0A344TC57"/>